<feature type="transmembrane region" description="Helical" evidence="5">
    <location>
        <begin position="21"/>
        <end position="42"/>
    </location>
</feature>
<dbReference type="PANTHER" id="PTHR11863">
    <property type="entry name" value="STEROL DESATURASE"/>
    <property type="match status" value="1"/>
</dbReference>
<dbReference type="HOGENOM" id="CLU_047036_1_0_1"/>
<evidence type="ECO:0000313" key="8">
    <source>
        <dbReference type="Proteomes" id="UP000054166"/>
    </source>
</evidence>
<evidence type="ECO:0000256" key="2">
    <source>
        <dbReference type="ARBA" id="ARBA00022692"/>
    </source>
</evidence>
<dbReference type="STRING" id="765440.A0A0C3GGP5"/>
<keyword evidence="3 5" id="KW-1133">Transmembrane helix</keyword>
<dbReference type="InParanoid" id="A0A0C3GGP5"/>
<dbReference type="EMBL" id="KN832974">
    <property type="protein sequence ID" value="KIM89796.1"/>
    <property type="molecule type" value="Genomic_DNA"/>
</dbReference>
<dbReference type="InterPro" id="IPR050307">
    <property type="entry name" value="Sterol_Desaturase_Related"/>
</dbReference>
<keyword evidence="8" id="KW-1185">Reference proteome</keyword>
<gene>
    <name evidence="7" type="ORF">PILCRDRAFT_812594</name>
</gene>
<proteinExistence type="predicted"/>
<name>A0A0C3GGP5_PILCF</name>
<evidence type="ECO:0000256" key="5">
    <source>
        <dbReference type="SAM" id="Phobius"/>
    </source>
</evidence>
<evidence type="ECO:0000256" key="3">
    <source>
        <dbReference type="ARBA" id="ARBA00022989"/>
    </source>
</evidence>
<evidence type="ECO:0000256" key="1">
    <source>
        <dbReference type="ARBA" id="ARBA00004370"/>
    </source>
</evidence>
<dbReference type="Proteomes" id="UP000054166">
    <property type="component" value="Unassembled WGS sequence"/>
</dbReference>
<dbReference type="AlphaFoldDB" id="A0A0C3GGP5"/>
<keyword evidence="2 5" id="KW-0812">Transmembrane</keyword>
<sequence length="252" mass="28837">MSASTLWKDLLHRYPPMTIEFFINSTIQLVCFWLVSAIYIFLPYFTPAFSARHKLQKQEKQPTAAEIWECFLVVFRNQVLSSSAQLGMILLDAKPPPHRFDVILPGPAEIARGAILCVFLREIIFYYVHRLLHQPFLYPTVHKPHHRFTAPVALAAQYATVTEHILANILPLALPPQILKCHAITSWVFLAFSLLETTTVHSGYDFFSGSARMHDLHHEKFVVCFGTVGLMDWLHKTGGKSVEDRRLQAKIQ</sequence>
<dbReference type="GO" id="GO:0005506">
    <property type="term" value="F:iron ion binding"/>
    <property type="evidence" value="ECO:0007669"/>
    <property type="project" value="InterPro"/>
</dbReference>
<feature type="domain" description="Fatty acid hydroxylase" evidence="6">
    <location>
        <begin position="115"/>
        <end position="237"/>
    </location>
</feature>
<dbReference type="Pfam" id="PF04116">
    <property type="entry name" value="FA_hydroxylase"/>
    <property type="match status" value="1"/>
</dbReference>
<comment type="subcellular location">
    <subcellularLocation>
        <location evidence="1">Membrane</location>
    </subcellularLocation>
</comment>
<dbReference type="GO" id="GO:0016491">
    <property type="term" value="F:oxidoreductase activity"/>
    <property type="evidence" value="ECO:0007669"/>
    <property type="project" value="InterPro"/>
</dbReference>
<evidence type="ECO:0000256" key="4">
    <source>
        <dbReference type="ARBA" id="ARBA00023136"/>
    </source>
</evidence>
<organism evidence="7 8">
    <name type="scientific">Piloderma croceum (strain F 1598)</name>
    <dbReference type="NCBI Taxonomy" id="765440"/>
    <lineage>
        <taxon>Eukaryota</taxon>
        <taxon>Fungi</taxon>
        <taxon>Dikarya</taxon>
        <taxon>Basidiomycota</taxon>
        <taxon>Agaricomycotina</taxon>
        <taxon>Agaricomycetes</taxon>
        <taxon>Agaricomycetidae</taxon>
        <taxon>Atheliales</taxon>
        <taxon>Atheliaceae</taxon>
        <taxon>Piloderma</taxon>
    </lineage>
</organism>
<dbReference type="GO" id="GO:0008610">
    <property type="term" value="P:lipid biosynthetic process"/>
    <property type="evidence" value="ECO:0007669"/>
    <property type="project" value="InterPro"/>
</dbReference>
<protein>
    <recommendedName>
        <fullName evidence="6">Fatty acid hydroxylase domain-containing protein</fullName>
    </recommendedName>
</protein>
<dbReference type="GO" id="GO:0016020">
    <property type="term" value="C:membrane"/>
    <property type="evidence" value="ECO:0007669"/>
    <property type="project" value="UniProtKB-SubCell"/>
</dbReference>
<reference evidence="7 8" key="1">
    <citation type="submission" date="2014-04" db="EMBL/GenBank/DDBJ databases">
        <authorList>
            <consortium name="DOE Joint Genome Institute"/>
            <person name="Kuo A."/>
            <person name="Tarkka M."/>
            <person name="Buscot F."/>
            <person name="Kohler A."/>
            <person name="Nagy L.G."/>
            <person name="Floudas D."/>
            <person name="Copeland A."/>
            <person name="Barry K.W."/>
            <person name="Cichocki N."/>
            <person name="Veneault-Fourrey C."/>
            <person name="LaButti K."/>
            <person name="Lindquist E.A."/>
            <person name="Lipzen A."/>
            <person name="Lundell T."/>
            <person name="Morin E."/>
            <person name="Murat C."/>
            <person name="Sun H."/>
            <person name="Tunlid A."/>
            <person name="Henrissat B."/>
            <person name="Grigoriev I.V."/>
            <person name="Hibbett D.S."/>
            <person name="Martin F."/>
            <person name="Nordberg H.P."/>
            <person name="Cantor M.N."/>
            <person name="Hua S.X."/>
        </authorList>
    </citation>
    <scope>NUCLEOTIDE SEQUENCE [LARGE SCALE GENOMIC DNA]</scope>
    <source>
        <strain evidence="7 8">F 1598</strain>
    </source>
</reference>
<dbReference type="OrthoDB" id="408954at2759"/>
<reference evidence="8" key="2">
    <citation type="submission" date="2015-01" db="EMBL/GenBank/DDBJ databases">
        <title>Evolutionary Origins and Diversification of the Mycorrhizal Mutualists.</title>
        <authorList>
            <consortium name="DOE Joint Genome Institute"/>
            <consortium name="Mycorrhizal Genomics Consortium"/>
            <person name="Kohler A."/>
            <person name="Kuo A."/>
            <person name="Nagy L.G."/>
            <person name="Floudas D."/>
            <person name="Copeland A."/>
            <person name="Barry K.W."/>
            <person name="Cichocki N."/>
            <person name="Veneault-Fourrey C."/>
            <person name="LaButti K."/>
            <person name="Lindquist E.A."/>
            <person name="Lipzen A."/>
            <person name="Lundell T."/>
            <person name="Morin E."/>
            <person name="Murat C."/>
            <person name="Riley R."/>
            <person name="Ohm R."/>
            <person name="Sun H."/>
            <person name="Tunlid A."/>
            <person name="Henrissat B."/>
            <person name="Grigoriev I.V."/>
            <person name="Hibbett D.S."/>
            <person name="Martin F."/>
        </authorList>
    </citation>
    <scope>NUCLEOTIDE SEQUENCE [LARGE SCALE GENOMIC DNA]</scope>
    <source>
        <strain evidence="8">F 1598</strain>
    </source>
</reference>
<keyword evidence="4 5" id="KW-0472">Membrane</keyword>
<dbReference type="InterPro" id="IPR006694">
    <property type="entry name" value="Fatty_acid_hydroxylase"/>
</dbReference>
<accession>A0A0C3GGP5</accession>
<evidence type="ECO:0000259" key="6">
    <source>
        <dbReference type="Pfam" id="PF04116"/>
    </source>
</evidence>
<evidence type="ECO:0000313" key="7">
    <source>
        <dbReference type="EMBL" id="KIM89796.1"/>
    </source>
</evidence>